<accession>A0A1Z5S6T3</accession>
<organism evidence="1 2">
    <name type="scientific">Sorghum bicolor</name>
    <name type="common">Sorghum</name>
    <name type="synonym">Sorghum vulgare</name>
    <dbReference type="NCBI Taxonomy" id="4558"/>
    <lineage>
        <taxon>Eukaryota</taxon>
        <taxon>Viridiplantae</taxon>
        <taxon>Streptophyta</taxon>
        <taxon>Embryophyta</taxon>
        <taxon>Tracheophyta</taxon>
        <taxon>Spermatophyta</taxon>
        <taxon>Magnoliopsida</taxon>
        <taxon>Liliopsida</taxon>
        <taxon>Poales</taxon>
        <taxon>Poaceae</taxon>
        <taxon>PACMAD clade</taxon>
        <taxon>Panicoideae</taxon>
        <taxon>Andropogonodae</taxon>
        <taxon>Andropogoneae</taxon>
        <taxon>Sorghinae</taxon>
        <taxon>Sorghum</taxon>
    </lineage>
</organism>
<keyword evidence="2" id="KW-1185">Reference proteome</keyword>
<dbReference type="EMBL" id="CM000760">
    <property type="protein sequence ID" value="OQU91445.1"/>
    <property type="molecule type" value="Genomic_DNA"/>
</dbReference>
<dbReference type="Gramene" id="OQU91445">
    <property type="protein sequence ID" value="OQU91445"/>
    <property type="gene ID" value="SORBI_3001G180950"/>
</dbReference>
<reference evidence="2" key="2">
    <citation type="journal article" date="2018" name="Plant J.">
        <title>The Sorghum bicolor reference genome: improved assembly, gene annotations, a transcriptome atlas, and signatures of genome organization.</title>
        <authorList>
            <person name="McCormick R.F."/>
            <person name="Truong S.K."/>
            <person name="Sreedasyam A."/>
            <person name="Jenkins J."/>
            <person name="Shu S."/>
            <person name="Sims D."/>
            <person name="Kennedy M."/>
            <person name="Amirebrahimi M."/>
            <person name="Weers B.D."/>
            <person name="McKinley B."/>
            <person name="Mattison A."/>
            <person name="Morishige D.T."/>
            <person name="Grimwood J."/>
            <person name="Schmutz J."/>
            <person name="Mullet J.E."/>
        </authorList>
    </citation>
    <scope>NUCLEOTIDE SEQUENCE [LARGE SCALE GENOMIC DNA]</scope>
    <source>
        <strain evidence="2">cv. BTx623</strain>
    </source>
</reference>
<name>A0A1Z5S6T3_SORBI</name>
<reference evidence="1 2" key="1">
    <citation type="journal article" date="2009" name="Nature">
        <title>The Sorghum bicolor genome and the diversification of grasses.</title>
        <authorList>
            <person name="Paterson A.H."/>
            <person name="Bowers J.E."/>
            <person name="Bruggmann R."/>
            <person name="Dubchak I."/>
            <person name="Grimwood J."/>
            <person name="Gundlach H."/>
            <person name="Haberer G."/>
            <person name="Hellsten U."/>
            <person name="Mitros T."/>
            <person name="Poliakov A."/>
            <person name="Schmutz J."/>
            <person name="Spannagl M."/>
            <person name="Tang H."/>
            <person name="Wang X."/>
            <person name="Wicker T."/>
            <person name="Bharti A.K."/>
            <person name="Chapman J."/>
            <person name="Feltus F.A."/>
            <person name="Gowik U."/>
            <person name="Grigoriev I.V."/>
            <person name="Lyons E."/>
            <person name="Maher C.A."/>
            <person name="Martis M."/>
            <person name="Narechania A."/>
            <person name="Otillar R.P."/>
            <person name="Penning B.W."/>
            <person name="Salamov A.A."/>
            <person name="Wang Y."/>
            <person name="Zhang L."/>
            <person name="Carpita N.C."/>
            <person name="Freeling M."/>
            <person name="Gingle A.R."/>
            <person name="Hash C.T."/>
            <person name="Keller B."/>
            <person name="Klein P."/>
            <person name="Kresovich S."/>
            <person name="McCann M.C."/>
            <person name="Ming R."/>
            <person name="Peterson D.G."/>
            <person name="Mehboob-ur-Rahman"/>
            <person name="Ware D."/>
            <person name="Westhoff P."/>
            <person name="Mayer K.F."/>
            <person name="Messing J."/>
            <person name="Rokhsar D.S."/>
        </authorList>
    </citation>
    <scope>NUCLEOTIDE SEQUENCE [LARGE SCALE GENOMIC DNA]</scope>
    <source>
        <strain evidence="2">cv. BTx623</strain>
    </source>
</reference>
<evidence type="ECO:0000313" key="1">
    <source>
        <dbReference type="EMBL" id="OQU91445.1"/>
    </source>
</evidence>
<gene>
    <name evidence="1" type="ORF">SORBI_3001G180950</name>
</gene>
<dbReference type="InParanoid" id="A0A1Z5S6T3"/>
<sequence>MEILLSGYSVQTTLPNSHPAALWFICIYIWHAQSERVLTEHHPQWLEQGTPATT</sequence>
<evidence type="ECO:0000313" key="2">
    <source>
        <dbReference type="Proteomes" id="UP000000768"/>
    </source>
</evidence>
<proteinExistence type="predicted"/>
<dbReference type="AlphaFoldDB" id="A0A1Z5S6T3"/>
<dbReference type="Proteomes" id="UP000000768">
    <property type="component" value="Chromosome 1"/>
</dbReference>
<protein>
    <submittedName>
        <fullName evidence="1">Uncharacterized protein</fullName>
    </submittedName>
</protein>